<evidence type="ECO:0008006" key="3">
    <source>
        <dbReference type="Google" id="ProtNLM"/>
    </source>
</evidence>
<dbReference type="GO" id="GO:0000460">
    <property type="term" value="P:maturation of 5.8S rRNA"/>
    <property type="evidence" value="ECO:0007669"/>
    <property type="project" value="TreeGrafter"/>
</dbReference>
<evidence type="ECO:0000313" key="2">
    <source>
        <dbReference type="Proteomes" id="UP001213000"/>
    </source>
</evidence>
<dbReference type="GO" id="GO:0000470">
    <property type="term" value="P:maturation of LSU-rRNA"/>
    <property type="evidence" value="ECO:0007669"/>
    <property type="project" value="TreeGrafter"/>
</dbReference>
<dbReference type="EMBL" id="JANIEX010000024">
    <property type="protein sequence ID" value="KAJ3575915.1"/>
    <property type="molecule type" value="Genomic_DNA"/>
</dbReference>
<dbReference type="GO" id="GO:0090730">
    <property type="term" value="C:Las1 complex"/>
    <property type="evidence" value="ECO:0007669"/>
    <property type="project" value="InterPro"/>
</dbReference>
<dbReference type="GO" id="GO:0030687">
    <property type="term" value="C:preribosome, large subunit precursor"/>
    <property type="evidence" value="ECO:0007669"/>
    <property type="project" value="TreeGrafter"/>
</dbReference>
<accession>A0AAD5W520</accession>
<dbReference type="Pfam" id="PF04031">
    <property type="entry name" value="Las1"/>
    <property type="match status" value="1"/>
</dbReference>
<dbReference type="Proteomes" id="UP001213000">
    <property type="component" value="Unassembled WGS sequence"/>
</dbReference>
<evidence type="ECO:0000313" key="1">
    <source>
        <dbReference type="EMBL" id="KAJ3575915.1"/>
    </source>
</evidence>
<organism evidence="1 2">
    <name type="scientific">Leucocoprinus birnbaumii</name>
    <dbReference type="NCBI Taxonomy" id="56174"/>
    <lineage>
        <taxon>Eukaryota</taxon>
        <taxon>Fungi</taxon>
        <taxon>Dikarya</taxon>
        <taxon>Basidiomycota</taxon>
        <taxon>Agaricomycotina</taxon>
        <taxon>Agaricomycetes</taxon>
        <taxon>Agaricomycetidae</taxon>
        <taxon>Agaricales</taxon>
        <taxon>Agaricineae</taxon>
        <taxon>Agaricaceae</taxon>
        <taxon>Leucocoprinus</taxon>
    </lineage>
</organism>
<gene>
    <name evidence="1" type="ORF">NP233_g798</name>
</gene>
<dbReference type="AlphaFoldDB" id="A0AAD5W520"/>
<sequence>MRLPRRVPWTSISELDQVCAYIYTDEHDLDAKVLAINRLSAWKAITSLPHALESTLSLLVVLQQDRTTSSSSLNYLSLRHSYAAAIIRLVNGLVDPLQLGAYARSIASIADQLGLPGWLVELRHASTHEDLPSLEVLREAARQSMSWLLHNYFLPTINPASVPQREAPPLRPLAPVLKQYKSVLKTITRDASLRTRYKQEVNTITRDIERWISEAKVAANVVVGGVGWDTGEEMPGVDQGENREDSIDMKEKWALEKFCDALLEKGGLVPLSKKKRVFPEDEFWPPEVSVSLWTPLLKHIQFLHADFAYILCTRIISTLLLDEQSNSSLTSEANISEAKPKSDPSYDICLARWVRWALDTWSTSKSSENETDPELQKDVVALLLQRLGHKVGDPQYKNCKAARALLEAICSRNPVYDDFARFLSGWFLKGVLCQEWIESDMSTMSDRLGKFQSMRQTPVKPPQPVTVVSNADSITGDPSFGDAMEVEPHARLPSGWRVVDSAHWRPCPIGVFQRA</sequence>
<dbReference type="InterPro" id="IPR007174">
    <property type="entry name" value="Las1"/>
</dbReference>
<keyword evidence="2" id="KW-1185">Reference proteome</keyword>
<comment type="caution">
    <text evidence="1">The sequence shown here is derived from an EMBL/GenBank/DDBJ whole genome shotgun (WGS) entry which is preliminary data.</text>
</comment>
<reference evidence="1" key="1">
    <citation type="submission" date="2022-07" db="EMBL/GenBank/DDBJ databases">
        <title>Genome Sequence of Leucocoprinus birnbaumii.</title>
        <authorList>
            <person name="Buettner E."/>
        </authorList>
    </citation>
    <scope>NUCLEOTIDE SEQUENCE</scope>
    <source>
        <strain evidence="1">VT141</strain>
    </source>
</reference>
<protein>
    <recommendedName>
        <fullName evidence="3">Las1-domain-containing protein</fullName>
    </recommendedName>
</protein>
<proteinExistence type="predicted"/>
<dbReference type="PANTHER" id="PTHR15002">
    <property type="entry name" value="RIBOSOMAL BIOGENESIS PROTEIN LAS1L"/>
    <property type="match status" value="1"/>
</dbReference>
<dbReference type="PANTHER" id="PTHR15002:SF0">
    <property type="entry name" value="RIBOSOMAL BIOGENESIS PROTEIN LAS1L"/>
    <property type="match status" value="1"/>
</dbReference>
<dbReference type="GO" id="GO:0004519">
    <property type="term" value="F:endonuclease activity"/>
    <property type="evidence" value="ECO:0007669"/>
    <property type="project" value="InterPro"/>
</dbReference>
<name>A0AAD5W520_9AGAR</name>